<evidence type="ECO:0000313" key="7">
    <source>
        <dbReference type="Proteomes" id="UP001303046"/>
    </source>
</evidence>
<feature type="region of interest" description="Disordered" evidence="5">
    <location>
        <begin position="684"/>
        <end position="707"/>
    </location>
</feature>
<evidence type="ECO:0000256" key="2">
    <source>
        <dbReference type="ARBA" id="ARBA00023034"/>
    </source>
</evidence>
<evidence type="ECO:0000256" key="5">
    <source>
        <dbReference type="SAM" id="MobiDB-lite"/>
    </source>
</evidence>
<comment type="caution">
    <text evidence="6">The sequence shown here is derived from an EMBL/GenBank/DDBJ whole genome shotgun (WGS) entry which is preliminary data.</text>
</comment>
<feature type="compositionally biased region" description="Polar residues" evidence="5">
    <location>
        <begin position="1138"/>
        <end position="1153"/>
    </location>
</feature>
<comment type="subcellular location">
    <subcellularLocation>
        <location evidence="1">Golgi apparatus</location>
    </subcellularLocation>
</comment>
<accession>A0ABR1CXY8</accession>
<dbReference type="EMBL" id="JAVFWL010000003">
    <property type="protein sequence ID" value="KAK6743174.1"/>
    <property type="molecule type" value="Genomic_DNA"/>
</dbReference>
<keyword evidence="3 4" id="KW-0175">Coiled coil</keyword>
<protein>
    <recommendedName>
        <fullName evidence="8">GRIP domain-containing protein</fullName>
    </recommendedName>
</protein>
<sequence length="1153" mass="131657">MSDQHIPVVDLPLIFFTFTETALLSCFCKYMSWLRNLQGQLSELASEVLSEATDEVPDPESELQVAKKKLAEAERNLLVEQSKVGKLEEKVVEQEQHLSAYQVEIDMVTEQYKTMLLSRDDEIKKLKTELERKQLSAWSSTDVDTGSLEQTVADLQKEVAHWKSVVETGSRKVSFAEMEERLEEERRRKEQEIASLVEMHTRNMNEMKEMYEERICALEGVASSSTSNTDLLDAVLLEKEELLETKRKLEEMVKQRESACPSTADASVTAADDRLVVLDLVERTTVDVSDLEEKLRDAQSVIAQLQSNAHELEMKVAESEMLKIQHKELAQAYNDLNEEFEKYKEITATNSQDNNNQDLTRRIDLLKANLIEYEERYEMCKRENLETVAQLERLSGEFERLKSGFADVRDQKDSDMCVEVDRLRNALEQAKEDRDRLRADVDKFRATIEGIDAELDALRASNQRLSQENDRMAAVIERYNNALESSSTHHGSRVEDPGLEIQPLTEMHSVAFENLNKELREEIAMLQERNRLLSEESRLLAEVNAHMKKQEETDSKRTRLLEEKISLLEEHREELQASLRDLQEKVDRNHSNQSTFSNEEVTALTAQLREALAANAEKTEECEKLRQQTDDLEKEVTVRQSCIDEMIAQTNVLQVQLQLAAETNMQLKQQILEKDRSINTLNHELNRKQPDAAVSDPENETLSDREESKLVKAEQLSVHPRGDPSDLVLCCSRDMQGSSTNAENVQTKQQVDQMGRLELENSPSQEAIVDLRSKLDQKKIVMESLLLENEQLRQVATQKHAESMEYFSRLESALAQVAALEQNIYDKERQAKEVLTSEQESREKLSRELQRLKEHLLLIEETSTTEAVEAEKRETELREQIRLLQDSFTAADSDAAKTTHNMKAELSALQERVVIAEESAEEWKSRFEAEKHLRSEASEALTSLQVVVRELSADHERELADASLKNAQLQNEIRELTSIIENIRGEMERLSLDKQTVEDLLESAKSTITSRQKVVEDLEVQLEELRASSRLSAENYRVDDATLRQLFLSYFTAPVDKRADIALLLASVLEYPAEDMHKVRQAVNGKSSNRGQSGGDISIAEQFIRFLESESESASTAPHLPVAPREQTPGPSIAPPRLNSSSFQQSNLDMVLK</sequence>
<feature type="coiled-coil region" evidence="4">
    <location>
        <begin position="509"/>
        <end position="635"/>
    </location>
</feature>
<reference evidence="6 7" key="1">
    <citation type="submission" date="2023-08" db="EMBL/GenBank/DDBJ databases">
        <title>A Necator americanus chromosomal reference genome.</title>
        <authorList>
            <person name="Ilik V."/>
            <person name="Petrzelkova K.J."/>
            <person name="Pardy F."/>
            <person name="Fuh T."/>
            <person name="Niatou-Singa F.S."/>
            <person name="Gouil Q."/>
            <person name="Baker L."/>
            <person name="Ritchie M.E."/>
            <person name="Jex A.R."/>
            <person name="Gazzola D."/>
            <person name="Li H."/>
            <person name="Toshio Fujiwara R."/>
            <person name="Zhan B."/>
            <person name="Aroian R.V."/>
            <person name="Pafco B."/>
            <person name="Schwarz E.M."/>
        </authorList>
    </citation>
    <scope>NUCLEOTIDE SEQUENCE [LARGE SCALE GENOMIC DNA]</scope>
    <source>
        <strain evidence="6 7">Aroian</strain>
        <tissue evidence="6">Whole animal</tissue>
    </source>
</reference>
<evidence type="ECO:0000256" key="3">
    <source>
        <dbReference type="ARBA" id="ARBA00023054"/>
    </source>
</evidence>
<feature type="coiled-coil region" evidence="4">
    <location>
        <begin position="775"/>
        <end position="926"/>
    </location>
</feature>
<feature type="coiled-coil region" evidence="4">
    <location>
        <begin position="420"/>
        <end position="482"/>
    </location>
</feature>
<feature type="coiled-coil region" evidence="4">
    <location>
        <begin position="63"/>
        <end position="104"/>
    </location>
</feature>
<feature type="coiled-coil region" evidence="4">
    <location>
        <begin position="232"/>
        <end position="383"/>
    </location>
</feature>
<dbReference type="Proteomes" id="UP001303046">
    <property type="component" value="Unassembled WGS sequence"/>
</dbReference>
<dbReference type="Gene3D" id="1.20.5.1700">
    <property type="match status" value="1"/>
</dbReference>
<organism evidence="6 7">
    <name type="scientific">Necator americanus</name>
    <name type="common">Human hookworm</name>
    <dbReference type="NCBI Taxonomy" id="51031"/>
    <lineage>
        <taxon>Eukaryota</taxon>
        <taxon>Metazoa</taxon>
        <taxon>Ecdysozoa</taxon>
        <taxon>Nematoda</taxon>
        <taxon>Chromadorea</taxon>
        <taxon>Rhabditida</taxon>
        <taxon>Rhabditina</taxon>
        <taxon>Rhabditomorpha</taxon>
        <taxon>Strongyloidea</taxon>
        <taxon>Ancylostomatidae</taxon>
        <taxon>Bunostominae</taxon>
        <taxon>Necator</taxon>
    </lineage>
</organism>
<feature type="coiled-coil region" evidence="4">
    <location>
        <begin position="952"/>
        <end position="1035"/>
    </location>
</feature>
<name>A0ABR1CXY8_NECAM</name>
<feature type="coiled-coil region" evidence="4">
    <location>
        <begin position="172"/>
        <end position="199"/>
    </location>
</feature>
<evidence type="ECO:0000256" key="1">
    <source>
        <dbReference type="ARBA" id="ARBA00004555"/>
    </source>
</evidence>
<dbReference type="PANTHER" id="PTHR18921:SF2">
    <property type="entry name" value="THYROID RECEPTOR-INTERACTING PROTEIN 11"/>
    <property type="match status" value="1"/>
</dbReference>
<feature type="region of interest" description="Disordered" evidence="5">
    <location>
        <begin position="1115"/>
        <end position="1153"/>
    </location>
</feature>
<gene>
    <name evidence="6" type="primary">Necator_chrIII.g11205</name>
    <name evidence="6" type="ORF">RB195_010440</name>
</gene>
<proteinExistence type="predicted"/>
<evidence type="ECO:0000256" key="4">
    <source>
        <dbReference type="SAM" id="Coils"/>
    </source>
</evidence>
<evidence type="ECO:0008006" key="8">
    <source>
        <dbReference type="Google" id="ProtNLM"/>
    </source>
</evidence>
<keyword evidence="7" id="KW-1185">Reference proteome</keyword>
<evidence type="ECO:0000313" key="6">
    <source>
        <dbReference type="EMBL" id="KAK6743174.1"/>
    </source>
</evidence>
<keyword evidence="2" id="KW-0333">Golgi apparatus</keyword>
<dbReference type="PANTHER" id="PTHR18921">
    <property type="entry name" value="MYOSIN HEAVY CHAIN - RELATED"/>
    <property type="match status" value="1"/>
</dbReference>